<gene>
    <name evidence="2" type="ORF">BJF93_08115</name>
</gene>
<dbReference type="SUPFAM" id="SSF143100">
    <property type="entry name" value="TTHA1013/TTHA0281-like"/>
    <property type="match status" value="1"/>
</dbReference>
<dbReference type="Proteomes" id="UP000186364">
    <property type="component" value="Unassembled WGS sequence"/>
</dbReference>
<dbReference type="InterPro" id="IPR035069">
    <property type="entry name" value="TTHA1013/TTHA0281-like"/>
</dbReference>
<organism evidence="2 3">
    <name type="scientific">Xaviernesmea oryzae</name>
    <dbReference type="NCBI Taxonomy" id="464029"/>
    <lineage>
        <taxon>Bacteria</taxon>
        <taxon>Pseudomonadati</taxon>
        <taxon>Pseudomonadota</taxon>
        <taxon>Alphaproteobacteria</taxon>
        <taxon>Hyphomicrobiales</taxon>
        <taxon>Rhizobiaceae</taxon>
        <taxon>Rhizobium/Agrobacterium group</taxon>
        <taxon>Xaviernesmea</taxon>
    </lineage>
</organism>
<evidence type="ECO:0000259" key="1">
    <source>
        <dbReference type="Pfam" id="PF08972"/>
    </source>
</evidence>
<proteinExistence type="predicted"/>
<evidence type="ECO:0000313" key="3">
    <source>
        <dbReference type="Proteomes" id="UP000186364"/>
    </source>
</evidence>
<dbReference type="InterPro" id="IPR015066">
    <property type="entry name" value="DUF1902"/>
</dbReference>
<reference evidence="2 3" key="1">
    <citation type="submission" date="2016-09" db="EMBL/GenBank/DDBJ databases">
        <title>Rhizobium sp. nov., a novel species isolated from the rice rhizosphere.</title>
        <authorList>
            <person name="Zhao J."/>
            <person name="Zhang X."/>
        </authorList>
    </citation>
    <scope>NUCLEOTIDE SEQUENCE [LARGE SCALE GENOMIC DNA]</scope>
    <source>
        <strain evidence="2 3">1.7048</strain>
    </source>
</reference>
<accession>A0A1Q9B0N8</accession>
<name>A0A1Q9B0N8_9HYPH</name>
<feature type="domain" description="DUF1902" evidence="1">
    <location>
        <begin position="8"/>
        <end position="59"/>
    </location>
</feature>
<dbReference type="EMBL" id="MKIP01000031">
    <property type="protein sequence ID" value="OLP61573.1"/>
    <property type="molecule type" value="Genomic_DNA"/>
</dbReference>
<dbReference type="AlphaFoldDB" id="A0A1Q9B0N8"/>
<sequence>MNQSPTGITAVFDAEVRVWVATSEDLDGLAVEADTMEALACKVAAALEDLIALNGFALESWHLCPKETF</sequence>
<dbReference type="Gene3D" id="3.30.2390.10">
    <property type="entry name" value="TTHA1013-like"/>
    <property type="match status" value="1"/>
</dbReference>
<dbReference type="RefSeq" id="WP_075626236.1">
    <property type="nucleotide sequence ID" value="NZ_FOAM01000005.1"/>
</dbReference>
<evidence type="ECO:0000313" key="2">
    <source>
        <dbReference type="EMBL" id="OLP61573.1"/>
    </source>
</evidence>
<dbReference type="Pfam" id="PF08972">
    <property type="entry name" value="DUF1902"/>
    <property type="match status" value="1"/>
</dbReference>
<keyword evidence="3" id="KW-1185">Reference proteome</keyword>
<protein>
    <recommendedName>
        <fullName evidence="1">DUF1902 domain-containing protein</fullName>
    </recommendedName>
</protein>
<dbReference type="OrthoDB" id="361917at2"/>
<comment type="caution">
    <text evidence="2">The sequence shown here is derived from an EMBL/GenBank/DDBJ whole genome shotgun (WGS) entry which is preliminary data.</text>
</comment>